<evidence type="ECO:0000256" key="1">
    <source>
        <dbReference type="SAM" id="SignalP"/>
    </source>
</evidence>
<organism evidence="2 3">
    <name type="scientific">Ascobolus immersus RN42</name>
    <dbReference type="NCBI Taxonomy" id="1160509"/>
    <lineage>
        <taxon>Eukaryota</taxon>
        <taxon>Fungi</taxon>
        <taxon>Dikarya</taxon>
        <taxon>Ascomycota</taxon>
        <taxon>Pezizomycotina</taxon>
        <taxon>Pezizomycetes</taxon>
        <taxon>Pezizales</taxon>
        <taxon>Ascobolaceae</taxon>
        <taxon>Ascobolus</taxon>
    </lineage>
</organism>
<name>A0A3N4HGL5_ASCIM</name>
<keyword evidence="3" id="KW-1185">Reference proteome</keyword>
<reference evidence="2 3" key="1">
    <citation type="journal article" date="2018" name="Nat. Ecol. Evol.">
        <title>Pezizomycetes genomes reveal the molecular basis of ectomycorrhizal truffle lifestyle.</title>
        <authorList>
            <person name="Murat C."/>
            <person name="Payen T."/>
            <person name="Noel B."/>
            <person name="Kuo A."/>
            <person name="Morin E."/>
            <person name="Chen J."/>
            <person name="Kohler A."/>
            <person name="Krizsan K."/>
            <person name="Balestrini R."/>
            <person name="Da Silva C."/>
            <person name="Montanini B."/>
            <person name="Hainaut M."/>
            <person name="Levati E."/>
            <person name="Barry K.W."/>
            <person name="Belfiori B."/>
            <person name="Cichocki N."/>
            <person name="Clum A."/>
            <person name="Dockter R.B."/>
            <person name="Fauchery L."/>
            <person name="Guy J."/>
            <person name="Iotti M."/>
            <person name="Le Tacon F."/>
            <person name="Lindquist E.A."/>
            <person name="Lipzen A."/>
            <person name="Malagnac F."/>
            <person name="Mello A."/>
            <person name="Molinier V."/>
            <person name="Miyauchi S."/>
            <person name="Poulain J."/>
            <person name="Riccioni C."/>
            <person name="Rubini A."/>
            <person name="Sitrit Y."/>
            <person name="Splivallo R."/>
            <person name="Traeger S."/>
            <person name="Wang M."/>
            <person name="Zifcakova L."/>
            <person name="Wipf D."/>
            <person name="Zambonelli A."/>
            <person name="Paolocci F."/>
            <person name="Nowrousian M."/>
            <person name="Ottonello S."/>
            <person name="Baldrian P."/>
            <person name="Spatafora J.W."/>
            <person name="Henrissat B."/>
            <person name="Nagy L.G."/>
            <person name="Aury J.M."/>
            <person name="Wincker P."/>
            <person name="Grigoriev I.V."/>
            <person name="Bonfante P."/>
            <person name="Martin F.M."/>
        </authorList>
    </citation>
    <scope>NUCLEOTIDE SEQUENCE [LARGE SCALE GENOMIC DNA]</scope>
    <source>
        <strain evidence="2 3">RN42</strain>
    </source>
</reference>
<keyword evidence="1" id="KW-0732">Signal</keyword>
<feature type="signal peptide" evidence="1">
    <location>
        <begin position="1"/>
        <end position="19"/>
    </location>
</feature>
<accession>A0A3N4HGL5</accession>
<evidence type="ECO:0000313" key="3">
    <source>
        <dbReference type="Proteomes" id="UP000275078"/>
    </source>
</evidence>
<evidence type="ECO:0000313" key="2">
    <source>
        <dbReference type="EMBL" id="RPA72226.1"/>
    </source>
</evidence>
<dbReference type="Proteomes" id="UP000275078">
    <property type="component" value="Unassembled WGS sequence"/>
</dbReference>
<protein>
    <submittedName>
        <fullName evidence="2">Uncharacterized protein</fullName>
    </submittedName>
</protein>
<dbReference type="AlphaFoldDB" id="A0A3N4HGL5"/>
<dbReference type="EMBL" id="ML119872">
    <property type="protein sequence ID" value="RPA72226.1"/>
    <property type="molecule type" value="Genomic_DNA"/>
</dbReference>
<gene>
    <name evidence="2" type="ORF">BJ508DRAFT_335260</name>
</gene>
<feature type="chain" id="PRO_5018199228" evidence="1">
    <location>
        <begin position="20"/>
        <end position="71"/>
    </location>
</feature>
<proteinExistence type="predicted"/>
<sequence>MKFQLLASFFFLALATASAIPEAVPEAEPELEKRCSSSDIQYCTTHCAQLNGGRIPQACLRSCYKRLGTGC</sequence>